<dbReference type="InterPro" id="IPR058538">
    <property type="entry name" value="Ig_TPPC8_2nd"/>
</dbReference>
<dbReference type="EMBL" id="LK052936">
    <property type="protein sequence ID" value="CDR35983.1"/>
    <property type="molecule type" value="Genomic_DNA"/>
</dbReference>
<dbReference type="PANTHER" id="PTHR12975:SF6">
    <property type="entry name" value="TRAFFICKING PROTEIN PARTICLE COMPLEX SUBUNIT 8"/>
    <property type="match status" value="1"/>
</dbReference>
<feature type="domain" description="TPPC8 second Ig-like" evidence="1">
    <location>
        <begin position="1007"/>
        <end position="1108"/>
    </location>
</feature>
<organism evidence="2">
    <name type="scientific">Rhodotorula toruloides</name>
    <name type="common">Yeast</name>
    <name type="synonym">Rhodosporidium toruloides</name>
    <dbReference type="NCBI Taxonomy" id="5286"/>
    <lineage>
        <taxon>Eukaryota</taxon>
        <taxon>Fungi</taxon>
        <taxon>Dikarya</taxon>
        <taxon>Basidiomycota</taxon>
        <taxon>Pucciniomycotina</taxon>
        <taxon>Microbotryomycetes</taxon>
        <taxon>Sporidiobolales</taxon>
        <taxon>Sporidiobolaceae</taxon>
        <taxon>Rhodotorula</taxon>
    </lineage>
</organism>
<accession>A0A061AFU1</accession>
<dbReference type="Pfam" id="PF12739">
    <property type="entry name" value="TRAPPC-Trs85"/>
    <property type="match status" value="1"/>
</dbReference>
<dbReference type="InterPro" id="IPR024420">
    <property type="entry name" value="TRAPP_III_complex_Trs85"/>
</dbReference>
<evidence type="ECO:0000313" key="2">
    <source>
        <dbReference type="EMBL" id="CDR35983.1"/>
    </source>
</evidence>
<gene>
    <name evidence="2" type="ORF">RHTO0S_01e11540g</name>
</gene>
<sequence>MASQTTRHTPAALVQPHFSPPVHLFATPDLQASLERNRVPSLAAFLEPFLGNGLERVQVRKPSNYDQHTLDRLGTHLVNRPLPPSFLAASQGTPAVGSSRARSGSVFSPAVQASLATPSTPFVYPSQAERDALFLDSLGENVARKVDAWVGEPGRRELRVKAGVRIPRSFADVEEGADPVPKEANDEGWEGKTAEELCPWFEEVKREVYRRREMAEWETFGWPVACILALSTSHPDPLNALSSLWDLTSPASLFSPSSYAPRSGAEEDGRHEWANAGDVLRFVVLVHDQGRGGGKEEWDDAQRLHETIRKTYGLHTALVPLFSASPGAQNPHPPAAAASAMWDFLGPVGGAPRQAEKIVGLGVDEGFDVEPTAPPPASDSLPRASELSDLDISALTSFSREFLLQSLVPHLERLAVVGHESWQQSRRGFFSAAAAIGGGKLWGAVGRRLGGGSGEASRAGSPGPGGTAGKDGYNAARAYYHHSSTISQSRRLADLAFILEDYKLAQQVYESLAKDYRQDKAWRHYSAAMRMAGLCQLLQLSPPNSPSAPPPALPSGFNPDHNLILALQTPLAASTPAVGDFDSLRSTLLYYDLYRLLNLTHFAPHALVRTAGEVEEVVSAVLLEQAALAEVMGGGRRRRRKHAFCMAMAAARYEKCGIKSLSRRCLSQASTVFRPPAFYPEATKSDSTPPPPTLTSLLPPLLPSPSSSPAPWLAIRTHIHHSLARQAYTVGSALEAIDNFLQLLVGADSPSTAVGDAGGDGIDWLDDFALAFSLLGEPEEAARRVKERGITLPVKLFDAQEARVKVGSVSAAGASASGGASAAEDEEVWKAMTDEMLRLGGWAPDEGVKKARPRALVYRGEGLSTSRGAAGEVEAVVGETIYLEVPVRNPVEAFLAIGGLEVEVEGDAQVEVMAPQEIELAPLEESKVFVPVKVTSLGSFTFRSLSYRFSNLLPVTETLLARYSKPSPPAPNKPSSRTQIPLKVHVRAPVPVLSVEMDALPQKLFHGEMRDAQIKVVNAGQVPLADPHLACSHPGFVHLDSAASPAITDSLLACDNSLSPLPPFSLLPNSRTLAPGESLSISLRYRGDLPGAHAIRWLFAFRSSEQDADEYFSTRVVRELEVYPSLELRYQVRSNAKEKDAPFVLGIEASNCGLPADDVRLDSLSLISPLWRVAADTPFGSQEDLASQTIGWQQSTRFSLDVDAVNNQQRDAAEQVDNWTVGQIEALLDGRELKAERPAAISLVVSGFSNSAMSAPTSTSVLSSFAQYRRAFLVPRFPTVDPASHPNIFPLFSSQSALLVVSYTSASLSVGPQTAHLALPLEAPLLGTTVGSASTARLLANLEAAERIAGGLYEESQRERSALLSSLRRSELAGASGGAPIAVAVHARAIVDHDFDQGPLSLPITVVLRNLSPFASFDYTLQLSSGAHAVIAGALVHSGSIGPLQARAIQSQLWLTHEGVLSAAAYRLSVRLDGDADVRWMVEGPAREITVRHTGRAGLVDGSLATAQRPLVDVR</sequence>
<protein>
    <submittedName>
        <fullName evidence="2">RHTO0S01e11540g1_1</fullName>
    </submittedName>
</protein>
<name>A0A061AFU1_RHOTO</name>
<dbReference type="Pfam" id="PF24544">
    <property type="entry name" value="Ig_TPPC8_2nd"/>
    <property type="match status" value="1"/>
</dbReference>
<dbReference type="OrthoDB" id="203724at2759"/>
<dbReference type="PANTHER" id="PTHR12975">
    <property type="entry name" value="TRANSPORT PROTEIN TRAPP"/>
    <property type="match status" value="1"/>
</dbReference>
<dbReference type="GO" id="GO:1990072">
    <property type="term" value="C:TRAPPIII protein complex"/>
    <property type="evidence" value="ECO:0007669"/>
    <property type="project" value="TreeGrafter"/>
</dbReference>
<reference evidence="2" key="1">
    <citation type="journal article" date="2014" name="Genome Announc.">
        <title>Draft genome sequence of Rhodosporidium toruloides CECT1137, an oleaginous yeast of biotechnological interest.</title>
        <authorList>
            <person name="Morin N."/>
            <person name="Calcas X."/>
            <person name="Devillers H."/>
            <person name="Durrens P."/>
            <person name="Sherman D.J."/>
            <person name="Nicaud J.-M."/>
            <person name="Neuveglise C."/>
        </authorList>
    </citation>
    <scope>NUCLEOTIDE SEQUENCE</scope>
    <source>
        <strain evidence="2">CECT1137</strain>
    </source>
</reference>
<proteinExistence type="predicted"/>
<evidence type="ECO:0000259" key="1">
    <source>
        <dbReference type="Pfam" id="PF24544"/>
    </source>
</evidence>